<accession>A0A9W8HUE4</accession>
<dbReference type="GO" id="GO:0005737">
    <property type="term" value="C:cytoplasm"/>
    <property type="evidence" value="ECO:0007669"/>
    <property type="project" value="TreeGrafter"/>
</dbReference>
<dbReference type="CDD" id="cd19076">
    <property type="entry name" value="AKR_AKR13A_13D"/>
    <property type="match status" value="1"/>
</dbReference>
<dbReference type="PANTHER" id="PTHR43625:SF40">
    <property type="entry name" value="ALDO-KETO REDUCTASE YAKC [NADP(+)]"/>
    <property type="match status" value="1"/>
</dbReference>
<dbReference type="Gene3D" id="3.20.20.100">
    <property type="entry name" value="NADP-dependent oxidoreductase domain"/>
    <property type="match status" value="1"/>
</dbReference>
<evidence type="ECO:0000313" key="4">
    <source>
        <dbReference type="Proteomes" id="UP001140094"/>
    </source>
</evidence>
<comment type="caution">
    <text evidence="3">The sequence shown here is derived from an EMBL/GenBank/DDBJ whole genome shotgun (WGS) entry which is preliminary data.</text>
</comment>
<dbReference type="InterPro" id="IPR023210">
    <property type="entry name" value="NADP_OxRdtase_dom"/>
</dbReference>
<feature type="domain" description="NADP-dependent oxidoreductase" evidence="2">
    <location>
        <begin position="20"/>
        <end position="323"/>
    </location>
</feature>
<evidence type="ECO:0000313" key="3">
    <source>
        <dbReference type="EMBL" id="KAJ2803014.1"/>
    </source>
</evidence>
<reference evidence="3" key="1">
    <citation type="submission" date="2022-07" db="EMBL/GenBank/DDBJ databases">
        <title>Phylogenomic reconstructions and comparative analyses of Kickxellomycotina fungi.</title>
        <authorList>
            <person name="Reynolds N.K."/>
            <person name="Stajich J.E."/>
            <person name="Barry K."/>
            <person name="Grigoriev I.V."/>
            <person name="Crous P."/>
            <person name="Smith M.E."/>
        </authorList>
    </citation>
    <scope>NUCLEOTIDE SEQUENCE</scope>
    <source>
        <strain evidence="3">NRRL 1565</strain>
    </source>
</reference>
<organism evidence="3 4">
    <name type="scientific">Coemansia guatemalensis</name>
    <dbReference type="NCBI Taxonomy" id="2761395"/>
    <lineage>
        <taxon>Eukaryota</taxon>
        <taxon>Fungi</taxon>
        <taxon>Fungi incertae sedis</taxon>
        <taxon>Zoopagomycota</taxon>
        <taxon>Kickxellomycotina</taxon>
        <taxon>Kickxellomycetes</taxon>
        <taxon>Kickxellales</taxon>
        <taxon>Kickxellaceae</taxon>
        <taxon>Coemansia</taxon>
    </lineage>
</organism>
<protein>
    <recommendedName>
        <fullName evidence="2">NADP-dependent oxidoreductase domain-containing protein</fullName>
    </recommendedName>
</protein>
<dbReference type="SUPFAM" id="SSF51430">
    <property type="entry name" value="NAD(P)-linked oxidoreductase"/>
    <property type="match status" value="1"/>
</dbReference>
<dbReference type="OrthoDB" id="48988at2759"/>
<dbReference type="AlphaFoldDB" id="A0A9W8HUE4"/>
<evidence type="ECO:0000256" key="1">
    <source>
        <dbReference type="ARBA" id="ARBA00023002"/>
    </source>
</evidence>
<gene>
    <name evidence="3" type="ORF">H4R20_003061</name>
</gene>
<dbReference type="GO" id="GO:0016491">
    <property type="term" value="F:oxidoreductase activity"/>
    <property type="evidence" value="ECO:0007669"/>
    <property type="project" value="UniProtKB-KW"/>
</dbReference>
<name>A0A9W8HUE4_9FUNG</name>
<keyword evidence="1" id="KW-0560">Oxidoreductase</keyword>
<dbReference type="InterPro" id="IPR050791">
    <property type="entry name" value="Aldo-Keto_reductase"/>
</dbReference>
<dbReference type="InterPro" id="IPR020471">
    <property type="entry name" value="AKR"/>
</dbReference>
<dbReference type="InterPro" id="IPR036812">
    <property type="entry name" value="NAD(P)_OxRdtase_dom_sf"/>
</dbReference>
<dbReference type="PANTHER" id="PTHR43625">
    <property type="entry name" value="AFLATOXIN B1 ALDEHYDE REDUCTASE"/>
    <property type="match status" value="1"/>
</dbReference>
<dbReference type="PRINTS" id="PR00069">
    <property type="entry name" value="ALDKETRDTASE"/>
</dbReference>
<sequence>MSSPATIEIGVPGNKTRVPRIGLGTMGMSPVYGKVDDNQSVDVLNHAIDIGCTLWDTSDVYGAGHNERLLSRVLKERRSDVFLCTKFGVTFTTPTSDNVSNFSELITGADGSPEYVRKCIEDSLTRLGVDYIDLYYQHRMDPSVPIEDTVKAMAELVKEGKVRFIGLSECTPEILRRAHKVHPITAVQVEYSPWSVHIETDGILDTCRELGITVVAYSPLGRGIMSGKIRSLEDLDENDWRRKNPRFTKEHFEHNLKLVDAFDSLAKKHGCTSGQLALAWLLTQEKNLILIPGTKKIKYLDENFGANNIKLTEEEIKELRELVNNTKIKGTRY</sequence>
<keyword evidence="4" id="KW-1185">Reference proteome</keyword>
<dbReference type="EMBL" id="JANBUO010000580">
    <property type="protein sequence ID" value="KAJ2803014.1"/>
    <property type="molecule type" value="Genomic_DNA"/>
</dbReference>
<proteinExistence type="predicted"/>
<dbReference type="Pfam" id="PF00248">
    <property type="entry name" value="Aldo_ket_red"/>
    <property type="match status" value="1"/>
</dbReference>
<dbReference type="Proteomes" id="UP001140094">
    <property type="component" value="Unassembled WGS sequence"/>
</dbReference>
<evidence type="ECO:0000259" key="2">
    <source>
        <dbReference type="Pfam" id="PF00248"/>
    </source>
</evidence>